<evidence type="ECO:0000256" key="2">
    <source>
        <dbReference type="ARBA" id="ARBA00009320"/>
    </source>
</evidence>
<dbReference type="InterPro" id="IPR001544">
    <property type="entry name" value="Aminotrans_IV"/>
</dbReference>
<gene>
    <name evidence="4" type="ORF">METZ01_LOCUS41441</name>
</gene>
<dbReference type="InterPro" id="IPR036038">
    <property type="entry name" value="Aminotransferase-like"/>
</dbReference>
<evidence type="ECO:0000256" key="3">
    <source>
        <dbReference type="ARBA" id="ARBA00022898"/>
    </source>
</evidence>
<comment type="similarity">
    <text evidence="2">Belongs to the class-IV pyridoxal-phosphate-dependent aminotransferase family.</text>
</comment>
<name>A0A381RFF1_9ZZZZ</name>
<evidence type="ECO:0008006" key="5">
    <source>
        <dbReference type="Google" id="ProtNLM"/>
    </source>
</evidence>
<dbReference type="InterPro" id="IPR043132">
    <property type="entry name" value="BCAT-like_C"/>
</dbReference>
<dbReference type="SUPFAM" id="SSF56752">
    <property type="entry name" value="D-aminoacid aminotransferase-like PLP-dependent enzymes"/>
    <property type="match status" value="1"/>
</dbReference>
<dbReference type="GO" id="GO:0008652">
    <property type="term" value="P:amino acid biosynthetic process"/>
    <property type="evidence" value="ECO:0007669"/>
    <property type="project" value="UniProtKB-ARBA"/>
</dbReference>
<dbReference type="FunFam" id="3.20.10.10:FF:000002">
    <property type="entry name" value="D-alanine aminotransferase"/>
    <property type="match status" value="1"/>
</dbReference>
<proteinExistence type="inferred from homology"/>
<dbReference type="CDD" id="cd00449">
    <property type="entry name" value="PLPDE_IV"/>
    <property type="match status" value="1"/>
</dbReference>
<comment type="cofactor">
    <cofactor evidence="1">
        <name>pyridoxal 5'-phosphate</name>
        <dbReference type="ChEBI" id="CHEBI:597326"/>
    </cofactor>
</comment>
<protein>
    <recommendedName>
        <fullName evidence="5">Aminotransferase class IV</fullName>
    </recommendedName>
</protein>
<dbReference type="Pfam" id="PF01063">
    <property type="entry name" value="Aminotran_4"/>
    <property type="match status" value="1"/>
</dbReference>
<evidence type="ECO:0000256" key="1">
    <source>
        <dbReference type="ARBA" id="ARBA00001933"/>
    </source>
</evidence>
<dbReference type="InterPro" id="IPR043131">
    <property type="entry name" value="BCAT-like_N"/>
</dbReference>
<sequence>MQLGADTFAYKPGLYETFRTLNHKSVFLEPHLDRLIQSADRIGLTIPFTQTEIFEMVKIVISDFPDPDQRTRILAMPNNLIIYTSALELDNSIYSGIAAITVHANRETPDVKTTNYKVCLKAWRKANDMGCFESILIDGNGVVLEGSRSNVFWVKDGILMTRQKNVLPGITRQTLISRSPFPVSFGLLNQSNFTDVDELFITNSGSGVIPVIKVDSMEIGTGEPGPITKQLLLLYNQWIHDDC</sequence>
<accession>A0A381RFF1</accession>
<dbReference type="Gene3D" id="3.30.470.10">
    <property type="match status" value="1"/>
</dbReference>
<organism evidence="4">
    <name type="scientific">marine metagenome</name>
    <dbReference type="NCBI Taxonomy" id="408172"/>
    <lineage>
        <taxon>unclassified sequences</taxon>
        <taxon>metagenomes</taxon>
        <taxon>ecological metagenomes</taxon>
    </lineage>
</organism>
<dbReference type="PANTHER" id="PTHR42743">
    <property type="entry name" value="AMINO-ACID AMINOTRANSFERASE"/>
    <property type="match status" value="1"/>
</dbReference>
<dbReference type="AlphaFoldDB" id="A0A381RFF1"/>
<evidence type="ECO:0000313" key="4">
    <source>
        <dbReference type="EMBL" id="SUZ88587.1"/>
    </source>
</evidence>
<dbReference type="GO" id="GO:0003824">
    <property type="term" value="F:catalytic activity"/>
    <property type="evidence" value="ECO:0007669"/>
    <property type="project" value="InterPro"/>
</dbReference>
<dbReference type="Gene3D" id="3.20.10.10">
    <property type="entry name" value="D-amino Acid Aminotransferase, subunit A, domain 2"/>
    <property type="match status" value="1"/>
</dbReference>
<dbReference type="GO" id="GO:0005829">
    <property type="term" value="C:cytosol"/>
    <property type="evidence" value="ECO:0007669"/>
    <property type="project" value="TreeGrafter"/>
</dbReference>
<dbReference type="GO" id="GO:0046394">
    <property type="term" value="P:carboxylic acid biosynthetic process"/>
    <property type="evidence" value="ECO:0007669"/>
    <property type="project" value="UniProtKB-ARBA"/>
</dbReference>
<dbReference type="PANTHER" id="PTHR42743:SF11">
    <property type="entry name" value="AMINODEOXYCHORISMATE LYASE"/>
    <property type="match status" value="1"/>
</dbReference>
<dbReference type="InterPro" id="IPR050571">
    <property type="entry name" value="Class-IV_PLP-Dep_Aminotrnsfr"/>
</dbReference>
<keyword evidence="3" id="KW-0663">Pyridoxal phosphate</keyword>
<reference evidence="4" key="1">
    <citation type="submission" date="2018-05" db="EMBL/GenBank/DDBJ databases">
        <authorList>
            <person name="Lanie J.A."/>
            <person name="Ng W.-L."/>
            <person name="Kazmierczak K.M."/>
            <person name="Andrzejewski T.M."/>
            <person name="Davidsen T.M."/>
            <person name="Wayne K.J."/>
            <person name="Tettelin H."/>
            <person name="Glass J.I."/>
            <person name="Rusch D."/>
            <person name="Podicherti R."/>
            <person name="Tsui H.-C.T."/>
            <person name="Winkler M.E."/>
        </authorList>
    </citation>
    <scope>NUCLEOTIDE SEQUENCE</scope>
</reference>
<dbReference type="EMBL" id="UINC01001778">
    <property type="protein sequence ID" value="SUZ88587.1"/>
    <property type="molecule type" value="Genomic_DNA"/>
</dbReference>